<accession>A0A8H7F4D9</accession>
<evidence type="ECO:0000313" key="1">
    <source>
        <dbReference type="EMBL" id="KAF7776632.1"/>
    </source>
</evidence>
<protein>
    <submittedName>
        <fullName evidence="1">Uncharacterized protein</fullName>
    </submittedName>
</protein>
<proteinExistence type="predicted"/>
<dbReference type="EMBL" id="JABXXO010000006">
    <property type="protein sequence ID" value="KAF7776632.1"/>
    <property type="molecule type" value="Genomic_DNA"/>
</dbReference>
<sequence length="194" mass="21043">MRHSVAEARGFKIQSGDAHRYDAHPRVLEGPYGDCSASTGDNGGLFFVLNEATACGARVSAPPFLLALSSTFVLFMGIDRHCNAGLQTYVSRLVVIAQASKFTRLSKYFSLDDQQTKEAVLGANGAIAQFRSNTSYPHRTVIRRWIESAGGFSSCAFVTLQMELAAVATLTFYLLTVSTLVPTIRDSPLSLAIR</sequence>
<gene>
    <name evidence="1" type="ORF">Agabi119p4_5025</name>
</gene>
<dbReference type="Proteomes" id="UP000629468">
    <property type="component" value="Unassembled WGS sequence"/>
</dbReference>
<reference evidence="1 2" key="1">
    <citation type="journal article" name="Sci. Rep.">
        <title>Telomere-to-telomere assembled and centromere annotated genomes of the two main subspecies of the button mushroom Agaricus bisporus reveal especially polymorphic chromosome ends.</title>
        <authorList>
            <person name="Sonnenberg A.S.M."/>
            <person name="Sedaghat-Telgerd N."/>
            <person name="Lavrijssen B."/>
            <person name="Ohm R.A."/>
            <person name="Hendrickx P.M."/>
            <person name="Scholtmeijer K."/>
            <person name="Baars J.J.P."/>
            <person name="van Peer A."/>
        </authorList>
    </citation>
    <scope>NUCLEOTIDE SEQUENCE [LARGE SCALE GENOMIC DNA]</scope>
    <source>
        <strain evidence="1 2">H119_p4</strain>
    </source>
</reference>
<name>A0A8H7F4D9_AGABI</name>
<comment type="caution">
    <text evidence="1">The sequence shown here is derived from an EMBL/GenBank/DDBJ whole genome shotgun (WGS) entry which is preliminary data.</text>
</comment>
<evidence type="ECO:0000313" key="2">
    <source>
        <dbReference type="Proteomes" id="UP000629468"/>
    </source>
</evidence>
<dbReference type="AlphaFoldDB" id="A0A8H7F4D9"/>
<organism evidence="1 2">
    <name type="scientific">Agaricus bisporus var. burnettii</name>
    <dbReference type="NCBI Taxonomy" id="192524"/>
    <lineage>
        <taxon>Eukaryota</taxon>
        <taxon>Fungi</taxon>
        <taxon>Dikarya</taxon>
        <taxon>Basidiomycota</taxon>
        <taxon>Agaricomycotina</taxon>
        <taxon>Agaricomycetes</taxon>
        <taxon>Agaricomycetidae</taxon>
        <taxon>Agaricales</taxon>
        <taxon>Agaricineae</taxon>
        <taxon>Agaricaceae</taxon>
        <taxon>Agaricus</taxon>
    </lineage>
</organism>